<protein>
    <submittedName>
        <fullName evidence="3">Uncharacterized protein</fullName>
    </submittedName>
</protein>
<evidence type="ECO:0000313" key="3">
    <source>
        <dbReference type="EnsemblMetazoa" id="ACHR008485-PA"/>
    </source>
</evidence>
<proteinExistence type="predicted"/>
<dbReference type="Proteomes" id="UP000075881">
    <property type="component" value="Unassembled WGS sequence"/>
</dbReference>
<keyword evidence="4" id="KW-1185">Reference proteome</keyword>
<dbReference type="AlphaFoldDB" id="A0A182KCJ8"/>
<feature type="chain" id="PRO_5008125354" evidence="2">
    <location>
        <begin position="24"/>
        <end position="379"/>
    </location>
</feature>
<feature type="compositionally biased region" description="Polar residues" evidence="1">
    <location>
        <begin position="60"/>
        <end position="71"/>
    </location>
</feature>
<feature type="compositionally biased region" description="Basic and acidic residues" evidence="1">
    <location>
        <begin position="252"/>
        <end position="270"/>
    </location>
</feature>
<name>A0A182KCJ8_9DIPT</name>
<feature type="region of interest" description="Disordered" evidence="1">
    <location>
        <begin position="304"/>
        <end position="379"/>
    </location>
</feature>
<feature type="compositionally biased region" description="Basic and acidic residues" evidence="1">
    <location>
        <begin position="354"/>
        <end position="363"/>
    </location>
</feature>
<feature type="region of interest" description="Disordered" evidence="1">
    <location>
        <begin position="229"/>
        <end position="278"/>
    </location>
</feature>
<accession>A0A182KCJ8</accession>
<feature type="signal peptide" evidence="2">
    <location>
        <begin position="1"/>
        <end position="23"/>
    </location>
</feature>
<feature type="compositionally biased region" description="Polar residues" evidence="1">
    <location>
        <begin position="322"/>
        <end position="348"/>
    </location>
</feature>
<sequence>MAIKIVLLCLVWVLVVMVVGVFGQCGEEWYARSVYRQEEYPSVEDRSPSYEEPSEEYYSVKQQRSLRSSRYSPAPYRYGNDFRQDGEDDSERYSGGRKSHYDVQKGRRKYDPYGKSSRNDYQASKVAQGGVKVYERKKTSRAARYGGEGPSPSYGKTTALTYKAIPPKASCAQNLLIGCTPTVTRVPCSASTPYEAYGPTGGVPYYPPAPAYQHASAHPPTPHYGMSHPAPYGGAYGPPPSYHHPSPSHGAAQKEHPHADYHAKPSEDAHGYGPSYKAAIPAEDIPGFAAPVQEELSESPKVPIISAFPKPSDAPTGGVAPLSSTQPSPSTDGTAVETTSPKTPSSAVLTPAPVEHKEEHDEFWGVESSTDVTDGSTAR</sequence>
<dbReference type="EnsemblMetazoa" id="ACHR008485-RA">
    <property type="protein sequence ID" value="ACHR008485-PA"/>
    <property type="gene ID" value="ACHR008485"/>
</dbReference>
<organism evidence="3 4">
    <name type="scientific">Anopheles christyi</name>
    <dbReference type="NCBI Taxonomy" id="43041"/>
    <lineage>
        <taxon>Eukaryota</taxon>
        <taxon>Metazoa</taxon>
        <taxon>Ecdysozoa</taxon>
        <taxon>Arthropoda</taxon>
        <taxon>Hexapoda</taxon>
        <taxon>Insecta</taxon>
        <taxon>Pterygota</taxon>
        <taxon>Neoptera</taxon>
        <taxon>Endopterygota</taxon>
        <taxon>Diptera</taxon>
        <taxon>Nematocera</taxon>
        <taxon>Culicoidea</taxon>
        <taxon>Culicidae</taxon>
        <taxon>Anophelinae</taxon>
        <taxon>Anopheles</taxon>
    </lineage>
</organism>
<feature type="compositionally biased region" description="Polar residues" evidence="1">
    <location>
        <begin position="367"/>
        <end position="379"/>
    </location>
</feature>
<feature type="region of interest" description="Disordered" evidence="1">
    <location>
        <begin position="41"/>
        <end position="128"/>
    </location>
</feature>
<evidence type="ECO:0000256" key="2">
    <source>
        <dbReference type="SAM" id="SignalP"/>
    </source>
</evidence>
<keyword evidence="2" id="KW-0732">Signal</keyword>
<reference evidence="4" key="1">
    <citation type="submission" date="2013-03" db="EMBL/GenBank/DDBJ databases">
        <title>The Genome Sequence of Anopheles christyi ACHKN1017.</title>
        <authorList>
            <consortium name="The Broad Institute Genomics Platform"/>
            <person name="Neafsey D.E."/>
            <person name="Besansky N."/>
            <person name="Walker B."/>
            <person name="Young S.K."/>
            <person name="Zeng Q."/>
            <person name="Gargeya S."/>
            <person name="Fitzgerald M."/>
            <person name="Haas B."/>
            <person name="Abouelleil A."/>
            <person name="Allen A.W."/>
            <person name="Alvarado L."/>
            <person name="Arachchi H.M."/>
            <person name="Berlin A.M."/>
            <person name="Chapman S.B."/>
            <person name="Gainer-Dewar J."/>
            <person name="Goldberg J."/>
            <person name="Griggs A."/>
            <person name="Gujja S."/>
            <person name="Hansen M."/>
            <person name="Howarth C."/>
            <person name="Imamovic A."/>
            <person name="Ireland A."/>
            <person name="Larimer J."/>
            <person name="McCowan C."/>
            <person name="Murphy C."/>
            <person name="Pearson M."/>
            <person name="Poon T.W."/>
            <person name="Priest M."/>
            <person name="Roberts A."/>
            <person name="Saif S."/>
            <person name="Shea T."/>
            <person name="Sisk P."/>
            <person name="Sykes S."/>
            <person name="Wortman J."/>
            <person name="Nusbaum C."/>
            <person name="Birren B."/>
        </authorList>
    </citation>
    <scope>NUCLEOTIDE SEQUENCE [LARGE SCALE GENOMIC DNA]</scope>
    <source>
        <strain evidence="4">ACHKN1017</strain>
    </source>
</reference>
<evidence type="ECO:0000256" key="1">
    <source>
        <dbReference type="SAM" id="MobiDB-lite"/>
    </source>
</evidence>
<evidence type="ECO:0000313" key="4">
    <source>
        <dbReference type="Proteomes" id="UP000075881"/>
    </source>
</evidence>
<dbReference type="STRING" id="43041.A0A182KCJ8"/>
<reference evidence="3" key="2">
    <citation type="submission" date="2020-05" db="UniProtKB">
        <authorList>
            <consortium name="EnsemblMetazoa"/>
        </authorList>
    </citation>
    <scope>IDENTIFICATION</scope>
    <source>
        <strain evidence="3">ACHKN1017</strain>
    </source>
</reference>
<feature type="compositionally biased region" description="Basic and acidic residues" evidence="1">
    <location>
        <begin position="80"/>
        <end position="112"/>
    </location>
</feature>
<dbReference type="VEuPathDB" id="VectorBase:ACHR008485"/>